<name>A0A210QRK7_MIZYE</name>
<protein>
    <submittedName>
        <fullName evidence="2">Uncharacterized protein</fullName>
    </submittedName>
</protein>
<feature type="compositionally biased region" description="Polar residues" evidence="1">
    <location>
        <begin position="85"/>
        <end position="104"/>
    </location>
</feature>
<feature type="region of interest" description="Disordered" evidence="1">
    <location>
        <begin position="262"/>
        <end position="286"/>
    </location>
</feature>
<organism evidence="2 3">
    <name type="scientific">Mizuhopecten yessoensis</name>
    <name type="common">Japanese scallop</name>
    <name type="synonym">Patinopecten yessoensis</name>
    <dbReference type="NCBI Taxonomy" id="6573"/>
    <lineage>
        <taxon>Eukaryota</taxon>
        <taxon>Metazoa</taxon>
        <taxon>Spiralia</taxon>
        <taxon>Lophotrochozoa</taxon>
        <taxon>Mollusca</taxon>
        <taxon>Bivalvia</taxon>
        <taxon>Autobranchia</taxon>
        <taxon>Pteriomorphia</taxon>
        <taxon>Pectinida</taxon>
        <taxon>Pectinoidea</taxon>
        <taxon>Pectinidae</taxon>
        <taxon>Mizuhopecten</taxon>
    </lineage>
</organism>
<feature type="compositionally biased region" description="Polar residues" evidence="1">
    <location>
        <begin position="207"/>
        <end position="222"/>
    </location>
</feature>
<evidence type="ECO:0000313" key="2">
    <source>
        <dbReference type="EMBL" id="OWF51365.1"/>
    </source>
</evidence>
<gene>
    <name evidence="2" type="ORF">KP79_PYT14652</name>
</gene>
<feature type="region of interest" description="Disordered" evidence="1">
    <location>
        <begin position="197"/>
        <end position="224"/>
    </location>
</feature>
<dbReference type="EMBL" id="NEDP02002271">
    <property type="protein sequence ID" value="OWF51365.1"/>
    <property type="molecule type" value="Genomic_DNA"/>
</dbReference>
<proteinExistence type="predicted"/>
<feature type="region of interest" description="Disordered" evidence="1">
    <location>
        <begin position="150"/>
        <end position="171"/>
    </location>
</feature>
<feature type="compositionally biased region" description="Polar residues" evidence="1">
    <location>
        <begin position="162"/>
        <end position="171"/>
    </location>
</feature>
<dbReference type="OrthoDB" id="6111073at2759"/>
<dbReference type="AlphaFoldDB" id="A0A210QRK7"/>
<feature type="region of interest" description="Disordered" evidence="1">
    <location>
        <begin position="1"/>
        <end position="30"/>
    </location>
</feature>
<keyword evidence="3" id="KW-1185">Reference proteome</keyword>
<comment type="caution">
    <text evidence="2">The sequence shown here is derived from an EMBL/GenBank/DDBJ whole genome shotgun (WGS) entry which is preliminary data.</text>
</comment>
<evidence type="ECO:0000256" key="1">
    <source>
        <dbReference type="SAM" id="MobiDB-lite"/>
    </source>
</evidence>
<feature type="region of interest" description="Disordered" evidence="1">
    <location>
        <begin position="73"/>
        <end position="116"/>
    </location>
</feature>
<feature type="compositionally biased region" description="Basic and acidic residues" evidence="1">
    <location>
        <begin position="1"/>
        <end position="11"/>
    </location>
</feature>
<evidence type="ECO:0000313" key="3">
    <source>
        <dbReference type="Proteomes" id="UP000242188"/>
    </source>
</evidence>
<reference evidence="2 3" key="1">
    <citation type="journal article" date="2017" name="Nat. Ecol. Evol.">
        <title>Scallop genome provides insights into evolution of bilaterian karyotype and development.</title>
        <authorList>
            <person name="Wang S."/>
            <person name="Zhang J."/>
            <person name="Jiao W."/>
            <person name="Li J."/>
            <person name="Xun X."/>
            <person name="Sun Y."/>
            <person name="Guo X."/>
            <person name="Huan P."/>
            <person name="Dong B."/>
            <person name="Zhang L."/>
            <person name="Hu X."/>
            <person name="Sun X."/>
            <person name="Wang J."/>
            <person name="Zhao C."/>
            <person name="Wang Y."/>
            <person name="Wang D."/>
            <person name="Huang X."/>
            <person name="Wang R."/>
            <person name="Lv J."/>
            <person name="Li Y."/>
            <person name="Zhang Z."/>
            <person name="Liu B."/>
            <person name="Lu W."/>
            <person name="Hui Y."/>
            <person name="Liang J."/>
            <person name="Zhou Z."/>
            <person name="Hou R."/>
            <person name="Li X."/>
            <person name="Liu Y."/>
            <person name="Li H."/>
            <person name="Ning X."/>
            <person name="Lin Y."/>
            <person name="Zhao L."/>
            <person name="Xing Q."/>
            <person name="Dou J."/>
            <person name="Li Y."/>
            <person name="Mao J."/>
            <person name="Guo H."/>
            <person name="Dou H."/>
            <person name="Li T."/>
            <person name="Mu C."/>
            <person name="Jiang W."/>
            <person name="Fu Q."/>
            <person name="Fu X."/>
            <person name="Miao Y."/>
            <person name="Liu J."/>
            <person name="Yu Q."/>
            <person name="Li R."/>
            <person name="Liao H."/>
            <person name="Li X."/>
            <person name="Kong Y."/>
            <person name="Jiang Z."/>
            <person name="Chourrout D."/>
            <person name="Li R."/>
            <person name="Bao Z."/>
        </authorList>
    </citation>
    <scope>NUCLEOTIDE SEQUENCE [LARGE SCALE GENOMIC DNA]</scope>
    <source>
        <strain evidence="2 3">PY_sf001</strain>
    </source>
</reference>
<accession>A0A210QRK7</accession>
<dbReference type="Proteomes" id="UP000242188">
    <property type="component" value="Unassembled WGS sequence"/>
</dbReference>
<sequence length="350" mass="39618">MYYRSVEKSDTYPRVLQRRSQSARETYHPSITDLSEQALRLPNGFGSDEETSIYPLTNGHFGDRSVRLDLTNEETPSRTDDLPNGTFSEVNGGNYVNNTSTSRPPSIRIHSTRLPKVPDDSYRDRVCLSANNRHKIGGYYRRPRSVEIGRLSSARSPRTIPSGYSDTDMENNNLVPPNFLIRNSCSTSLNTANAVSNLKKNTDDTQQRPQSKGRSPGTQLSNGCEEKVNGFHQHLVNKHPLLKQRISRWLTNGIKIQSLRSKSVRNMPGDCRPSSERHSCSRGSRRKFSEHNLVEEMKKIKLRQQNLSNEVEPCDSSDWALTSSLTITNLSREATMTNSHRDITLTNSNH</sequence>